<comment type="caution">
    <text evidence="2">The sequence shown here is derived from an EMBL/GenBank/DDBJ whole genome shotgun (WGS) entry which is preliminary data.</text>
</comment>
<evidence type="ECO:0000313" key="2">
    <source>
        <dbReference type="EMBL" id="MBB3112627.1"/>
    </source>
</evidence>
<feature type="region of interest" description="Disordered" evidence="1">
    <location>
        <begin position="86"/>
        <end position="121"/>
    </location>
</feature>
<accession>A0A7W5B1E7</accession>
<dbReference type="Proteomes" id="UP000570361">
    <property type="component" value="Unassembled WGS sequence"/>
</dbReference>
<proteinExistence type="predicted"/>
<evidence type="ECO:0000313" key="3">
    <source>
        <dbReference type="Proteomes" id="UP000570361"/>
    </source>
</evidence>
<organism evidence="2 3">
    <name type="scientific">Paenibacillus phyllosphaerae</name>
    <dbReference type="NCBI Taxonomy" id="274593"/>
    <lineage>
        <taxon>Bacteria</taxon>
        <taxon>Bacillati</taxon>
        <taxon>Bacillota</taxon>
        <taxon>Bacilli</taxon>
        <taxon>Bacillales</taxon>
        <taxon>Paenibacillaceae</taxon>
        <taxon>Paenibacillus</taxon>
    </lineage>
</organism>
<dbReference type="RefSeq" id="WP_183602742.1">
    <property type="nucleotide sequence ID" value="NZ_JACHXK010000013.1"/>
</dbReference>
<dbReference type="AlphaFoldDB" id="A0A7W5B1E7"/>
<name>A0A7W5B1E7_9BACL</name>
<gene>
    <name evidence="2" type="ORF">FHS18_004728</name>
</gene>
<keyword evidence="3" id="KW-1185">Reference proteome</keyword>
<protein>
    <submittedName>
        <fullName evidence="2">Uncharacterized protein</fullName>
    </submittedName>
</protein>
<sequence length="121" mass="12953">MTNSYQIRFYPGITIYQALASTGNVRFGPSGQVIAVDGVAIGGGVNYALLLNGRRIPHSLINFPLQPNDVVALELFLSGVGPREDEATAPAFHNTQPGFPAAPSFGYGEYRQDEDLPTGNE</sequence>
<evidence type="ECO:0000256" key="1">
    <source>
        <dbReference type="SAM" id="MobiDB-lite"/>
    </source>
</evidence>
<reference evidence="2 3" key="1">
    <citation type="submission" date="2020-08" db="EMBL/GenBank/DDBJ databases">
        <title>Genomic Encyclopedia of Type Strains, Phase III (KMG-III): the genomes of soil and plant-associated and newly described type strains.</title>
        <authorList>
            <person name="Whitman W."/>
        </authorList>
    </citation>
    <scope>NUCLEOTIDE SEQUENCE [LARGE SCALE GENOMIC DNA]</scope>
    <source>
        <strain evidence="2 3">CECT 5862</strain>
    </source>
</reference>
<dbReference type="EMBL" id="JACHXK010000013">
    <property type="protein sequence ID" value="MBB3112627.1"/>
    <property type="molecule type" value="Genomic_DNA"/>
</dbReference>